<dbReference type="RefSeq" id="XP_040783869.1">
    <property type="nucleotide sequence ID" value="XM_040938007.1"/>
</dbReference>
<evidence type="ECO:0000256" key="3">
    <source>
        <dbReference type="ARBA" id="ARBA00023043"/>
    </source>
</evidence>
<evidence type="ECO:0000256" key="2">
    <source>
        <dbReference type="ARBA" id="ARBA00022737"/>
    </source>
</evidence>
<reference evidence="8" key="1">
    <citation type="submission" date="2020-01" db="EMBL/GenBank/DDBJ databases">
        <authorList>
            <consortium name="DOE Joint Genome Institute"/>
            <person name="Haridas S."/>
            <person name="Albert R."/>
            <person name="Binder M."/>
            <person name="Bloem J."/>
            <person name="Labutti K."/>
            <person name="Salamov A."/>
            <person name="Andreopoulos B."/>
            <person name="Baker S.E."/>
            <person name="Barry K."/>
            <person name="Bills G."/>
            <person name="Bluhm B.H."/>
            <person name="Cannon C."/>
            <person name="Castanera R."/>
            <person name="Culley D.E."/>
            <person name="Daum C."/>
            <person name="Ezra D."/>
            <person name="Gonzalez J.B."/>
            <person name="Henrissat B."/>
            <person name="Kuo A."/>
            <person name="Liang C."/>
            <person name="Lipzen A."/>
            <person name="Lutzoni F."/>
            <person name="Magnuson J."/>
            <person name="Mondo S."/>
            <person name="Nolan M."/>
            <person name="Ohm R."/>
            <person name="Pangilinan J."/>
            <person name="Park H.-J."/>
            <person name="Ramirez L."/>
            <person name="Alfaro M."/>
            <person name="Sun H."/>
            <person name="Tritt A."/>
            <person name="Yoshinaga Y."/>
            <person name="Zwiers L.-H."/>
            <person name="Turgeon B.G."/>
            <person name="Goodwin S.B."/>
            <person name="Spatafora J.W."/>
            <person name="Crous P.W."/>
            <person name="Grigoriev I.V."/>
        </authorList>
    </citation>
    <scope>NUCLEOTIDE SEQUENCE</scope>
    <source>
        <strain evidence="8">CBS 394.84</strain>
    </source>
</reference>
<dbReference type="Pfam" id="PF05057">
    <property type="entry name" value="DUF676"/>
    <property type="match status" value="1"/>
</dbReference>
<dbReference type="GeneID" id="63855257"/>
<evidence type="ECO:0000256" key="5">
    <source>
        <dbReference type="SAM" id="MobiDB-lite"/>
    </source>
</evidence>
<evidence type="ECO:0000259" key="7">
    <source>
        <dbReference type="Pfam" id="PF24883"/>
    </source>
</evidence>
<proteinExistence type="inferred from homology"/>
<dbReference type="PANTHER" id="PTHR24198">
    <property type="entry name" value="ANKYRIN REPEAT AND PROTEIN KINASE DOMAIN-CONTAINING PROTEIN"/>
    <property type="match status" value="1"/>
</dbReference>
<dbReference type="InterPro" id="IPR007751">
    <property type="entry name" value="DUF676_lipase-like"/>
</dbReference>
<dbReference type="InterPro" id="IPR029058">
    <property type="entry name" value="AB_hydrolase_fold"/>
</dbReference>
<dbReference type="Gene3D" id="3.40.50.300">
    <property type="entry name" value="P-loop containing nucleotide triphosphate hydrolases"/>
    <property type="match status" value="1"/>
</dbReference>
<dbReference type="Proteomes" id="UP000800039">
    <property type="component" value="Unassembled WGS sequence"/>
</dbReference>
<comment type="similarity">
    <text evidence="1">Belongs to the putative lipase ROG1 family.</text>
</comment>
<dbReference type="PROSITE" id="PS50088">
    <property type="entry name" value="ANK_REPEAT"/>
    <property type="match status" value="2"/>
</dbReference>
<dbReference type="SUPFAM" id="SSF53474">
    <property type="entry name" value="alpha/beta-Hydrolases"/>
    <property type="match status" value="1"/>
</dbReference>
<evidence type="ECO:0008006" key="10">
    <source>
        <dbReference type="Google" id="ProtNLM"/>
    </source>
</evidence>
<dbReference type="OrthoDB" id="3687132at2759"/>
<dbReference type="Pfam" id="PF12796">
    <property type="entry name" value="Ank_2"/>
    <property type="match status" value="2"/>
</dbReference>
<keyword evidence="3 4" id="KW-0040">ANK repeat</keyword>
<feature type="domain" description="Nephrocystin 3-like N-terminal" evidence="7">
    <location>
        <begin position="371"/>
        <end position="527"/>
    </location>
</feature>
<dbReference type="SUPFAM" id="SSF48403">
    <property type="entry name" value="Ankyrin repeat"/>
    <property type="match status" value="1"/>
</dbReference>
<accession>A0A9P4G942</accession>
<feature type="repeat" description="ANK" evidence="4">
    <location>
        <begin position="1177"/>
        <end position="1209"/>
    </location>
</feature>
<dbReference type="InterPro" id="IPR002110">
    <property type="entry name" value="Ankyrin_rpt"/>
</dbReference>
<dbReference type="InterPro" id="IPR027417">
    <property type="entry name" value="P-loop_NTPase"/>
</dbReference>
<sequence>MVLLKFCSKSFRRKPSALARDARHDQVPQPSDALPPQSPPPRPVPVASKTPNRKKDYGLEVLYDGRLCADNQDGAGLDIVAIHGLNGNAYSTWRHKNGTMWLKDLLPSDLPGARIFTYAYPAEVLFSKSVGDIIDYSRSLLAELQGQLTTTSEVNMLRPIIFVCHSLGGLVCKQALLLAKEPKSQYGDILAATTAVIFLGTPHRGSRIADTGKAVGDFANALLRVAQVTSLTGAIRSDLVSALSADSDSLQALATSFHDQLDHLDIVTFYERKIAFPLSSLVVDRESAIMGIPGEQVIPLNADHRSMCRFEAKNTEYLTVLNQIRRLSRGIKPSRDSANKSLRSTETRCMTLLYSTNLEDYKAQLPRPVQGTCSWILRDQRYISWIESEDTGLLWVTALDSAAQSFSQVFYFFCDDKITTQRNARQILRSILHQILQQHRSLIKYAKSRWEATGHNLVESFAALWGIFLKIISESRLGPVGIIVDAIDECEADSRRTFLQSIMHLVQESGTAPHRPRNLVKFLITSRPSPQDFSILEEPDKSILPIDENQARISQDIRLVISHRFGRLAKKVGFSKETITELETLLLCKAEKSFLWLNIVLQSLEDSQSTSKKDFKQIINNFPRKLEATYARFLHRILPDSRDIARNILRILIGSSRSLTLQEMNIAYTINQGEYRTVEKLTEDRQNAIERMLHGIVGPFVRFEASRVSFIHQSVKDFLAGFALSSTDDMVQSFGISPPVAALGIASTCIRYLLLEDFATDIFLPIMTDNSLSDHKKDDDEASNSSSLDFLADGPLPDYEEDLRKENCTFITKRFELFDYAATHWAEHFALCESIAPESLWEAVRALTQGGSHVLKNWLKYFWIKTEMEFALPDDFDAIMVAAFFDCALLLDESMRLDVSVDQTRKDRALFWAARMGCSNSVEVLLIRGADPNSRRLYQHTPLTIAAHHGHLRAVKVLLADARTNVNTEGKSGRTALSFAAGNSHLETFEVLFSCKDCRPDHQDENHWTPLFWAIERDHTDIARLLLRHPAVNINHVDRNGRSILSWAAGEGFLGAFRMFLGHPEVDVNLKDANGRSPLLWAANNGQEEIIDAFMRDEHSVDRMSKDNDRRNALSLACMGGHTDTVKALIKYGCGDEGEEDVDGWTALPWALERRSPLTVEAVLAGRGVQVDRRDRTGRTALLWAASYGYADVVQMLMDQGADPHIRDESDREALDYAQMFNHIEVRIDKEWNIYFEDWVEGQKEKMLRGLDQFEVAAKECLLPVPGAGPTSADEVAVAAATAMTSQIVYLWIGWKQDRPKLEE</sequence>
<dbReference type="PROSITE" id="PS50297">
    <property type="entry name" value="ANK_REP_REGION"/>
    <property type="match status" value="1"/>
</dbReference>
<dbReference type="EMBL" id="ML976618">
    <property type="protein sequence ID" value="KAF1841306.1"/>
    <property type="molecule type" value="Genomic_DNA"/>
</dbReference>
<feature type="repeat" description="ANK" evidence="4">
    <location>
        <begin position="1074"/>
        <end position="1106"/>
    </location>
</feature>
<organism evidence="8 9">
    <name type="scientific">Cucurbitaria berberidis CBS 394.84</name>
    <dbReference type="NCBI Taxonomy" id="1168544"/>
    <lineage>
        <taxon>Eukaryota</taxon>
        <taxon>Fungi</taxon>
        <taxon>Dikarya</taxon>
        <taxon>Ascomycota</taxon>
        <taxon>Pezizomycotina</taxon>
        <taxon>Dothideomycetes</taxon>
        <taxon>Pleosporomycetidae</taxon>
        <taxon>Pleosporales</taxon>
        <taxon>Pleosporineae</taxon>
        <taxon>Cucurbitariaceae</taxon>
        <taxon>Cucurbitaria</taxon>
    </lineage>
</organism>
<protein>
    <recommendedName>
        <fullName evidence="10">DUF676 domain-containing protein</fullName>
    </recommendedName>
</protein>
<dbReference type="Gene3D" id="3.40.50.1820">
    <property type="entry name" value="alpha/beta hydrolase"/>
    <property type="match status" value="1"/>
</dbReference>
<gene>
    <name evidence="8" type="ORF">K460DRAFT_419391</name>
</gene>
<dbReference type="InterPro" id="IPR056884">
    <property type="entry name" value="NPHP3-like_N"/>
</dbReference>
<dbReference type="Gene3D" id="1.25.40.20">
    <property type="entry name" value="Ankyrin repeat-containing domain"/>
    <property type="match status" value="1"/>
</dbReference>
<feature type="region of interest" description="Disordered" evidence="5">
    <location>
        <begin position="15"/>
        <end position="52"/>
    </location>
</feature>
<evidence type="ECO:0000313" key="8">
    <source>
        <dbReference type="EMBL" id="KAF1841306.1"/>
    </source>
</evidence>
<evidence type="ECO:0000256" key="4">
    <source>
        <dbReference type="PROSITE-ProRule" id="PRU00023"/>
    </source>
</evidence>
<dbReference type="PANTHER" id="PTHR24198:SF165">
    <property type="entry name" value="ANKYRIN REPEAT-CONTAINING PROTEIN-RELATED"/>
    <property type="match status" value="1"/>
</dbReference>
<evidence type="ECO:0000259" key="6">
    <source>
        <dbReference type="Pfam" id="PF05057"/>
    </source>
</evidence>
<feature type="domain" description="DUF676" evidence="6">
    <location>
        <begin position="79"/>
        <end position="212"/>
    </location>
</feature>
<name>A0A9P4G942_9PLEO</name>
<dbReference type="Pfam" id="PF00023">
    <property type="entry name" value="Ank"/>
    <property type="match status" value="2"/>
</dbReference>
<comment type="caution">
    <text evidence="8">The sequence shown here is derived from an EMBL/GenBank/DDBJ whole genome shotgun (WGS) entry which is preliminary data.</text>
</comment>
<dbReference type="Pfam" id="PF24883">
    <property type="entry name" value="NPHP3_N"/>
    <property type="match status" value="1"/>
</dbReference>
<dbReference type="SMART" id="SM00248">
    <property type="entry name" value="ANK"/>
    <property type="match status" value="9"/>
</dbReference>
<evidence type="ECO:0000313" key="9">
    <source>
        <dbReference type="Proteomes" id="UP000800039"/>
    </source>
</evidence>
<feature type="region of interest" description="Disordered" evidence="5">
    <location>
        <begin position="774"/>
        <end position="793"/>
    </location>
</feature>
<keyword evidence="2" id="KW-0677">Repeat</keyword>
<dbReference type="InterPro" id="IPR036770">
    <property type="entry name" value="Ankyrin_rpt-contain_sf"/>
</dbReference>
<evidence type="ECO:0000256" key="1">
    <source>
        <dbReference type="ARBA" id="ARBA00007920"/>
    </source>
</evidence>
<keyword evidence="9" id="KW-1185">Reference proteome</keyword>